<organism evidence="1 2">
    <name type="scientific">Pedobacter riviphilus</name>
    <dbReference type="NCBI Taxonomy" id="2766984"/>
    <lineage>
        <taxon>Bacteria</taxon>
        <taxon>Pseudomonadati</taxon>
        <taxon>Bacteroidota</taxon>
        <taxon>Sphingobacteriia</taxon>
        <taxon>Sphingobacteriales</taxon>
        <taxon>Sphingobacteriaceae</taxon>
        <taxon>Pedobacter</taxon>
    </lineage>
</organism>
<dbReference type="EMBL" id="CP061171">
    <property type="protein sequence ID" value="QNR85304.1"/>
    <property type="molecule type" value="Genomic_DNA"/>
</dbReference>
<keyword evidence="2" id="KW-1185">Reference proteome</keyword>
<protein>
    <submittedName>
        <fullName evidence="1">Glycosyl transferase</fullName>
    </submittedName>
</protein>
<dbReference type="SUPFAM" id="SSF53448">
    <property type="entry name" value="Nucleotide-diphospho-sugar transferases"/>
    <property type="match status" value="1"/>
</dbReference>
<accession>A0ABX6TIG2</accession>
<reference evidence="1 2" key="1">
    <citation type="submission" date="2020-09" db="EMBL/GenBank/DDBJ databases">
        <title>Pedobacter sp. SW-16 isolated from soil near Yeocheon.</title>
        <authorList>
            <person name="Im H.S."/>
            <person name="Joung Y."/>
            <person name="Lee S.-S."/>
        </authorList>
    </citation>
    <scope>NUCLEOTIDE SEQUENCE [LARGE SCALE GENOMIC DNA]</scope>
    <source>
        <strain evidence="1 2">SW-16</strain>
    </source>
</reference>
<keyword evidence="1" id="KW-0808">Transferase</keyword>
<dbReference type="GO" id="GO:0016740">
    <property type="term" value="F:transferase activity"/>
    <property type="evidence" value="ECO:0007669"/>
    <property type="project" value="UniProtKB-KW"/>
</dbReference>
<dbReference type="InterPro" id="IPR029044">
    <property type="entry name" value="Nucleotide-diphossugar_trans"/>
</dbReference>
<evidence type="ECO:0000313" key="2">
    <source>
        <dbReference type="Proteomes" id="UP000516439"/>
    </source>
</evidence>
<evidence type="ECO:0000313" key="1">
    <source>
        <dbReference type="EMBL" id="QNR85304.1"/>
    </source>
</evidence>
<sequence>MLRNKRQMVKASYSLPPIVSQVNGFEIYFLTGQEYIYQTLFCAYSLLSVTDIRFQFILVDDGSFHEALVNRIYQQMPGVKLVLKNEIIQNLLRDLPEEKYPYLHHKRKVYPHIKKLTDIHTLPENNYKLVIDSDMLFWNHPSEMISWLKNPAGCIYMLDKVESYGFNRDLMASLCGHQIPEQLNVGVFGIQSNTINWDDLEYWSKTLEETEQESYFLEQALSAMLIANQNPIVLNKNEYIVNPTGLLPCSGKVKLHHYVDLSKSYYFNTAWKKFI</sequence>
<dbReference type="RefSeq" id="WP_190327791.1">
    <property type="nucleotide sequence ID" value="NZ_CP061171.1"/>
</dbReference>
<name>A0ABX6TIG2_9SPHI</name>
<proteinExistence type="predicted"/>
<dbReference type="Proteomes" id="UP000516439">
    <property type="component" value="Chromosome"/>
</dbReference>
<gene>
    <name evidence="1" type="ORF">H9N25_02100</name>
</gene>